<name>A0A9D4U780_ADICA</name>
<dbReference type="PANTHER" id="PTHR48007">
    <property type="entry name" value="LEUCINE-RICH REPEAT RECEPTOR-LIKE PROTEIN KINASE PXC1"/>
    <property type="match status" value="1"/>
</dbReference>
<feature type="domain" description="Protein kinase" evidence="18">
    <location>
        <begin position="427"/>
        <end position="707"/>
    </location>
</feature>
<feature type="transmembrane region" description="Helical" evidence="16">
    <location>
        <begin position="351"/>
        <end position="372"/>
    </location>
</feature>
<keyword evidence="20" id="KW-1185">Reference proteome</keyword>
<dbReference type="InterPro" id="IPR011009">
    <property type="entry name" value="Kinase-like_dom_sf"/>
</dbReference>
<evidence type="ECO:0000256" key="10">
    <source>
        <dbReference type="ARBA" id="ARBA00022840"/>
    </source>
</evidence>
<evidence type="ECO:0000256" key="8">
    <source>
        <dbReference type="ARBA" id="ARBA00022741"/>
    </source>
</evidence>
<dbReference type="Gene3D" id="3.80.10.10">
    <property type="entry name" value="Ribonuclease Inhibitor"/>
    <property type="match status" value="2"/>
</dbReference>
<evidence type="ECO:0000256" key="12">
    <source>
        <dbReference type="ARBA" id="ARBA00023136"/>
    </source>
</evidence>
<reference evidence="19" key="1">
    <citation type="submission" date="2021-01" db="EMBL/GenBank/DDBJ databases">
        <title>Adiantum capillus-veneris genome.</title>
        <authorList>
            <person name="Fang Y."/>
            <person name="Liao Q."/>
        </authorList>
    </citation>
    <scope>NUCLEOTIDE SEQUENCE</scope>
    <source>
        <strain evidence="19">H3</strain>
        <tissue evidence="19">Leaf</tissue>
    </source>
</reference>
<dbReference type="InterPro" id="IPR001611">
    <property type="entry name" value="Leu-rich_rpt"/>
</dbReference>
<evidence type="ECO:0000256" key="13">
    <source>
        <dbReference type="ARBA" id="ARBA00023180"/>
    </source>
</evidence>
<evidence type="ECO:0000256" key="14">
    <source>
        <dbReference type="PROSITE-ProRule" id="PRU10141"/>
    </source>
</evidence>
<dbReference type="SUPFAM" id="SSF56112">
    <property type="entry name" value="Protein kinase-like (PK-like)"/>
    <property type="match status" value="1"/>
</dbReference>
<dbReference type="InterPro" id="IPR008271">
    <property type="entry name" value="Ser/Thr_kinase_AS"/>
</dbReference>
<gene>
    <name evidence="19" type="ORF">GOP47_0023297</name>
</gene>
<dbReference type="Pfam" id="PF08263">
    <property type="entry name" value="LRRNT_2"/>
    <property type="match status" value="1"/>
</dbReference>
<evidence type="ECO:0000256" key="11">
    <source>
        <dbReference type="ARBA" id="ARBA00022989"/>
    </source>
</evidence>
<keyword evidence="12 16" id="KW-0472">Membrane</keyword>
<feature type="region of interest" description="Disordered" evidence="15">
    <location>
        <begin position="317"/>
        <end position="345"/>
    </location>
</feature>
<dbReference type="InterPro" id="IPR032675">
    <property type="entry name" value="LRR_dom_sf"/>
</dbReference>
<dbReference type="Gene3D" id="1.10.510.10">
    <property type="entry name" value="Transferase(Phosphotransferase) domain 1"/>
    <property type="match status" value="1"/>
</dbReference>
<comment type="subcellular location">
    <subcellularLocation>
        <location evidence="1">Membrane</location>
    </subcellularLocation>
</comment>
<dbReference type="OrthoDB" id="1914386at2759"/>
<dbReference type="GO" id="GO:0004672">
    <property type="term" value="F:protein kinase activity"/>
    <property type="evidence" value="ECO:0007669"/>
    <property type="project" value="InterPro"/>
</dbReference>
<dbReference type="CDD" id="cd14066">
    <property type="entry name" value="STKc_IRAK"/>
    <property type="match status" value="1"/>
</dbReference>
<feature type="chain" id="PRO_5039051711" description="Protein kinase domain-containing protein" evidence="17">
    <location>
        <begin position="26"/>
        <end position="720"/>
    </location>
</feature>
<evidence type="ECO:0000256" key="7">
    <source>
        <dbReference type="ARBA" id="ARBA00022737"/>
    </source>
</evidence>
<evidence type="ECO:0000256" key="3">
    <source>
        <dbReference type="ARBA" id="ARBA00022614"/>
    </source>
</evidence>
<evidence type="ECO:0000313" key="20">
    <source>
        <dbReference type="Proteomes" id="UP000886520"/>
    </source>
</evidence>
<keyword evidence="4" id="KW-0808">Transferase</keyword>
<dbReference type="PANTHER" id="PTHR48007:SF76">
    <property type="entry name" value="OS03G0145102 PROTEIN"/>
    <property type="match status" value="1"/>
</dbReference>
<keyword evidence="5 16" id="KW-0812">Transmembrane</keyword>
<evidence type="ECO:0000256" key="9">
    <source>
        <dbReference type="ARBA" id="ARBA00022777"/>
    </source>
</evidence>
<evidence type="ECO:0000256" key="15">
    <source>
        <dbReference type="SAM" id="MobiDB-lite"/>
    </source>
</evidence>
<keyword evidence="3" id="KW-0433">Leucine-rich repeat</keyword>
<evidence type="ECO:0000259" key="18">
    <source>
        <dbReference type="PROSITE" id="PS50011"/>
    </source>
</evidence>
<dbReference type="InterPro" id="IPR000719">
    <property type="entry name" value="Prot_kinase_dom"/>
</dbReference>
<keyword evidence="10 14" id="KW-0067">ATP-binding</keyword>
<dbReference type="InterPro" id="IPR025875">
    <property type="entry name" value="Leu-rich_rpt_4"/>
</dbReference>
<evidence type="ECO:0000256" key="2">
    <source>
        <dbReference type="ARBA" id="ARBA00008684"/>
    </source>
</evidence>
<evidence type="ECO:0000256" key="5">
    <source>
        <dbReference type="ARBA" id="ARBA00022692"/>
    </source>
</evidence>
<dbReference type="GO" id="GO:0005524">
    <property type="term" value="F:ATP binding"/>
    <property type="evidence" value="ECO:0007669"/>
    <property type="project" value="UniProtKB-UniRule"/>
</dbReference>
<dbReference type="FunFam" id="3.80.10.10:FF:000400">
    <property type="entry name" value="Nuclear pore complex protein NUP107"/>
    <property type="match status" value="1"/>
</dbReference>
<keyword evidence="6 17" id="KW-0732">Signal</keyword>
<evidence type="ECO:0000256" key="1">
    <source>
        <dbReference type="ARBA" id="ARBA00004370"/>
    </source>
</evidence>
<dbReference type="AlphaFoldDB" id="A0A9D4U780"/>
<feature type="compositionally biased region" description="Basic and acidic residues" evidence="15">
    <location>
        <begin position="325"/>
        <end position="337"/>
    </location>
</feature>
<dbReference type="PROSITE" id="PS50011">
    <property type="entry name" value="PROTEIN_KINASE_DOM"/>
    <property type="match status" value="1"/>
</dbReference>
<evidence type="ECO:0000256" key="17">
    <source>
        <dbReference type="SAM" id="SignalP"/>
    </source>
</evidence>
<dbReference type="Proteomes" id="UP000886520">
    <property type="component" value="Chromosome 22"/>
</dbReference>
<evidence type="ECO:0000313" key="19">
    <source>
        <dbReference type="EMBL" id="KAI5062758.1"/>
    </source>
</evidence>
<protein>
    <recommendedName>
        <fullName evidence="18">Protein kinase domain-containing protein</fullName>
    </recommendedName>
</protein>
<evidence type="ECO:0000256" key="6">
    <source>
        <dbReference type="ARBA" id="ARBA00022729"/>
    </source>
</evidence>
<dbReference type="SMART" id="SM00220">
    <property type="entry name" value="S_TKc"/>
    <property type="match status" value="1"/>
</dbReference>
<accession>A0A9D4U780</accession>
<dbReference type="InterPro" id="IPR046959">
    <property type="entry name" value="PRK1-6/SRF4-like"/>
</dbReference>
<dbReference type="PROSITE" id="PS00108">
    <property type="entry name" value="PROTEIN_KINASE_ST"/>
    <property type="match status" value="1"/>
</dbReference>
<dbReference type="InterPro" id="IPR017441">
    <property type="entry name" value="Protein_kinase_ATP_BS"/>
</dbReference>
<comment type="similarity">
    <text evidence="2">Belongs to the protein kinase superfamily. Ser/Thr protein kinase family.</text>
</comment>
<dbReference type="Pfam" id="PF00069">
    <property type="entry name" value="Pkinase"/>
    <property type="match status" value="1"/>
</dbReference>
<keyword evidence="8 14" id="KW-0547">Nucleotide-binding</keyword>
<feature type="binding site" evidence="14">
    <location>
        <position position="455"/>
    </location>
    <ligand>
        <name>ATP</name>
        <dbReference type="ChEBI" id="CHEBI:30616"/>
    </ligand>
</feature>
<proteinExistence type="inferred from homology"/>
<evidence type="ECO:0000256" key="16">
    <source>
        <dbReference type="SAM" id="Phobius"/>
    </source>
</evidence>
<dbReference type="PROSITE" id="PS51450">
    <property type="entry name" value="LRR"/>
    <property type="match status" value="1"/>
</dbReference>
<dbReference type="Gene3D" id="3.30.200.20">
    <property type="entry name" value="Phosphorylase Kinase, domain 1"/>
    <property type="match status" value="1"/>
</dbReference>
<organism evidence="19 20">
    <name type="scientific">Adiantum capillus-veneris</name>
    <name type="common">Maidenhair fern</name>
    <dbReference type="NCBI Taxonomy" id="13818"/>
    <lineage>
        <taxon>Eukaryota</taxon>
        <taxon>Viridiplantae</taxon>
        <taxon>Streptophyta</taxon>
        <taxon>Embryophyta</taxon>
        <taxon>Tracheophyta</taxon>
        <taxon>Polypodiopsida</taxon>
        <taxon>Polypodiidae</taxon>
        <taxon>Polypodiales</taxon>
        <taxon>Pteridineae</taxon>
        <taxon>Pteridaceae</taxon>
        <taxon>Vittarioideae</taxon>
        <taxon>Adiantum</taxon>
    </lineage>
</organism>
<sequence>MQASFLCLLLISCLIVSVGLHIVVASDEDALMQLKQGFGNPNALSSWNTSINGSPCLGWTGVTCARDNSSVIQLRLLRLNFTGRTISSSIGDLSNLQSLVLAGNSLTGRIPPEINKLPSLQHLDLSNNALTGELPLLWNNLTKLVNLTLAKNKINGSIPAGLIDATSLVRIRLENNELKGSIPAAIFDNNLPRLRYFAVEFNNISGLIPQEIGRSIGLRSFYAANNNLAGLIPESIGSLPNLSHFEVNNNGLTGPLPESIINLTASLLTFNVSYNNLIGQIPASFAAKFNDSSAFMGNPSLCGSPLSDVCSTPSLLPPPPPLFPDRNRDPPNRDFRYPSHRQKSSQQTAKIIGGVMGGILGVFLLIFLFIVISRKLNEKKVSKGSAGQGENWFSPDIQANRRKGMYEVFSRSFQYSYEEIVSNAGYFDTAHVVGKGRFATVYRSHLPDGTHIAVKVFKFANLAATFEKELELLASIKHRNVLSIKGFYANPVEKAIFYEYMPTGSLYELLHGQTDANAAQDVLPDWPTRHRIALGVAQALVFLHRGCGYKILHRDLKSTNILLDMDLNPKVSDHGLVHLVAGRQIDVVETPGYTAPEVLTSKKYSEKADIYSYGVVLLELITGKKAVSYVRERAMTLTNWVVRLHKERRGREVMDALVLKTCPLPEYLDRCLDLAVLCIDTDPNSRPTVAEIVSIVEGCCPSPSPLRSPESRLDIPLLPR</sequence>
<dbReference type="Pfam" id="PF12799">
    <property type="entry name" value="LRR_4"/>
    <property type="match status" value="1"/>
</dbReference>
<keyword evidence="13" id="KW-0325">Glycoprotein</keyword>
<dbReference type="SUPFAM" id="SSF52058">
    <property type="entry name" value="L domain-like"/>
    <property type="match status" value="1"/>
</dbReference>
<keyword evidence="9" id="KW-0418">Kinase</keyword>
<dbReference type="PROSITE" id="PS00107">
    <property type="entry name" value="PROTEIN_KINASE_ATP"/>
    <property type="match status" value="1"/>
</dbReference>
<evidence type="ECO:0000256" key="4">
    <source>
        <dbReference type="ARBA" id="ARBA00022679"/>
    </source>
</evidence>
<keyword evidence="11 16" id="KW-1133">Transmembrane helix</keyword>
<comment type="caution">
    <text evidence="19">The sequence shown here is derived from an EMBL/GenBank/DDBJ whole genome shotgun (WGS) entry which is preliminary data.</text>
</comment>
<dbReference type="GO" id="GO:0016020">
    <property type="term" value="C:membrane"/>
    <property type="evidence" value="ECO:0007669"/>
    <property type="project" value="UniProtKB-SubCell"/>
</dbReference>
<feature type="signal peptide" evidence="17">
    <location>
        <begin position="1"/>
        <end position="25"/>
    </location>
</feature>
<dbReference type="FunFam" id="3.80.10.10:FF:000041">
    <property type="entry name" value="LRR receptor-like serine/threonine-protein kinase ERECTA"/>
    <property type="match status" value="1"/>
</dbReference>
<dbReference type="InterPro" id="IPR013210">
    <property type="entry name" value="LRR_N_plant-typ"/>
</dbReference>
<dbReference type="Pfam" id="PF00560">
    <property type="entry name" value="LRR_1"/>
    <property type="match status" value="1"/>
</dbReference>
<keyword evidence="7" id="KW-0677">Repeat</keyword>
<dbReference type="EMBL" id="JABFUD020000022">
    <property type="protein sequence ID" value="KAI5062758.1"/>
    <property type="molecule type" value="Genomic_DNA"/>
</dbReference>